<dbReference type="InterPro" id="IPR042534">
    <property type="entry name" value="SAP18_sf"/>
</dbReference>
<feature type="compositionally biased region" description="Gly residues" evidence="2">
    <location>
        <begin position="179"/>
        <end position="209"/>
    </location>
</feature>
<keyword evidence="4" id="KW-1185">Reference proteome</keyword>
<reference evidence="3" key="1">
    <citation type="journal article" date="2023" name="Mol. Phylogenet. Evol.">
        <title>Genome-scale phylogeny and comparative genomics of the fungal order Sordariales.</title>
        <authorList>
            <person name="Hensen N."/>
            <person name="Bonometti L."/>
            <person name="Westerberg I."/>
            <person name="Brannstrom I.O."/>
            <person name="Guillou S."/>
            <person name="Cros-Aarteil S."/>
            <person name="Calhoun S."/>
            <person name="Haridas S."/>
            <person name="Kuo A."/>
            <person name="Mondo S."/>
            <person name="Pangilinan J."/>
            <person name="Riley R."/>
            <person name="LaButti K."/>
            <person name="Andreopoulos B."/>
            <person name="Lipzen A."/>
            <person name="Chen C."/>
            <person name="Yan M."/>
            <person name="Daum C."/>
            <person name="Ng V."/>
            <person name="Clum A."/>
            <person name="Steindorff A."/>
            <person name="Ohm R.A."/>
            <person name="Martin F."/>
            <person name="Silar P."/>
            <person name="Natvig D.O."/>
            <person name="Lalanne C."/>
            <person name="Gautier V."/>
            <person name="Ament-Velasquez S.L."/>
            <person name="Kruys A."/>
            <person name="Hutchinson M.I."/>
            <person name="Powell A.J."/>
            <person name="Barry K."/>
            <person name="Miller A.N."/>
            <person name="Grigoriev I.V."/>
            <person name="Debuchy R."/>
            <person name="Gladieux P."/>
            <person name="Hiltunen Thoren M."/>
            <person name="Johannesson H."/>
        </authorList>
    </citation>
    <scope>NUCLEOTIDE SEQUENCE</scope>
    <source>
        <strain evidence="3">PSN309</strain>
    </source>
</reference>
<comment type="similarity">
    <text evidence="1">Belongs to the SAP18 family.</text>
</comment>
<organism evidence="3 4">
    <name type="scientific">Podospora australis</name>
    <dbReference type="NCBI Taxonomy" id="1536484"/>
    <lineage>
        <taxon>Eukaryota</taxon>
        <taxon>Fungi</taxon>
        <taxon>Dikarya</taxon>
        <taxon>Ascomycota</taxon>
        <taxon>Pezizomycotina</taxon>
        <taxon>Sordariomycetes</taxon>
        <taxon>Sordariomycetidae</taxon>
        <taxon>Sordariales</taxon>
        <taxon>Podosporaceae</taxon>
        <taxon>Podospora</taxon>
    </lineage>
</organism>
<gene>
    <name evidence="3" type="ORF">QBC35DRAFT_404506</name>
</gene>
<dbReference type="Pfam" id="PF06487">
    <property type="entry name" value="SAP18"/>
    <property type="match status" value="1"/>
</dbReference>
<feature type="region of interest" description="Disordered" evidence="2">
    <location>
        <begin position="102"/>
        <end position="123"/>
    </location>
</feature>
<dbReference type="Gene3D" id="3.10.20.550">
    <property type="entry name" value="ASAP complex, SAP18 subunit"/>
    <property type="match status" value="1"/>
</dbReference>
<dbReference type="PANTHER" id="PTHR13082">
    <property type="entry name" value="SAP18"/>
    <property type="match status" value="1"/>
</dbReference>
<dbReference type="Proteomes" id="UP001302126">
    <property type="component" value="Unassembled WGS sequence"/>
</dbReference>
<reference evidence="3" key="2">
    <citation type="submission" date="2023-05" db="EMBL/GenBank/DDBJ databases">
        <authorList>
            <consortium name="Lawrence Berkeley National Laboratory"/>
            <person name="Steindorff A."/>
            <person name="Hensen N."/>
            <person name="Bonometti L."/>
            <person name="Westerberg I."/>
            <person name="Brannstrom I.O."/>
            <person name="Guillou S."/>
            <person name="Cros-Aarteil S."/>
            <person name="Calhoun S."/>
            <person name="Haridas S."/>
            <person name="Kuo A."/>
            <person name="Mondo S."/>
            <person name="Pangilinan J."/>
            <person name="Riley R."/>
            <person name="Labutti K."/>
            <person name="Andreopoulos B."/>
            <person name="Lipzen A."/>
            <person name="Chen C."/>
            <person name="Yanf M."/>
            <person name="Daum C."/>
            <person name="Ng V."/>
            <person name="Clum A."/>
            <person name="Ohm R."/>
            <person name="Martin F."/>
            <person name="Silar P."/>
            <person name="Natvig D."/>
            <person name="Lalanne C."/>
            <person name="Gautier V."/>
            <person name="Ament-Velasquez S.L."/>
            <person name="Kruys A."/>
            <person name="Hutchinson M.I."/>
            <person name="Powell A.J."/>
            <person name="Barry K."/>
            <person name="Miller A.N."/>
            <person name="Grigoriev I.V."/>
            <person name="Debuchy R."/>
            <person name="Gladieux P."/>
            <person name="Thoren M.H."/>
            <person name="Johannesson H."/>
        </authorList>
    </citation>
    <scope>NUCLEOTIDE SEQUENCE</scope>
    <source>
        <strain evidence="3">PSN309</strain>
    </source>
</reference>
<dbReference type="GO" id="GO:0005634">
    <property type="term" value="C:nucleus"/>
    <property type="evidence" value="ECO:0007669"/>
    <property type="project" value="TreeGrafter"/>
</dbReference>
<dbReference type="InterPro" id="IPR010516">
    <property type="entry name" value="SAP18"/>
</dbReference>
<dbReference type="PANTHER" id="PTHR13082:SF0">
    <property type="entry name" value="HISTONE DEACETYLASE COMPLEX SUBUNIT SAP18"/>
    <property type="match status" value="1"/>
</dbReference>
<protein>
    <submittedName>
        <fullName evidence="3">Sin3 associated polypeptide p18-domain-containing protein</fullName>
    </submittedName>
</protein>
<evidence type="ECO:0000313" key="4">
    <source>
        <dbReference type="Proteomes" id="UP001302126"/>
    </source>
</evidence>
<dbReference type="EMBL" id="MU864369">
    <property type="protein sequence ID" value="KAK4190033.1"/>
    <property type="molecule type" value="Genomic_DNA"/>
</dbReference>
<comment type="caution">
    <text evidence="3">The sequence shown here is derived from an EMBL/GenBank/DDBJ whole genome shotgun (WGS) entry which is preliminary data.</text>
</comment>
<feature type="region of interest" description="Disordered" evidence="2">
    <location>
        <begin position="154"/>
        <end position="215"/>
    </location>
</feature>
<evidence type="ECO:0000256" key="2">
    <source>
        <dbReference type="SAM" id="MobiDB-lite"/>
    </source>
</evidence>
<sequence length="215" mass="22304">MATGSSPNGPILVRVFYRTNGFHRPEEFADPTKLPHHLDIHTFPDSTLETLTQLIADAPTRILPSPAIGTRLVFRLIFANTRARADAPPKYVTKDIGSIVIGQGSGGPGTEGATPDPNPDRHKTLADARFITGDYISCAILPPSEVTGEIQPASAARTGRGSGIGEARVVTGGPPPGPRRGGGGSEGGYGRGGGGGPRYGRGRGAGLGYRGDDDR</sequence>
<accession>A0AAN6WYK0</accession>
<proteinExistence type="inferred from homology"/>
<evidence type="ECO:0000313" key="3">
    <source>
        <dbReference type="EMBL" id="KAK4190033.1"/>
    </source>
</evidence>
<evidence type="ECO:0000256" key="1">
    <source>
        <dbReference type="ARBA" id="ARBA00009143"/>
    </source>
</evidence>
<name>A0AAN6WYK0_9PEZI</name>
<dbReference type="AlphaFoldDB" id="A0AAN6WYK0"/>
<feature type="non-terminal residue" evidence="3">
    <location>
        <position position="215"/>
    </location>
</feature>